<feature type="region of interest" description="Disordered" evidence="1">
    <location>
        <begin position="1"/>
        <end position="36"/>
    </location>
</feature>
<proteinExistence type="predicted"/>
<evidence type="ECO:0000313" key="2">
    <source>
        <dbReference type="EMBL" id="AVH79706.1"/>
    </source>
</evidence>
<dbReference type="RefSeq" id="WP_414581500.1">
    <property type="nucleotide sequence ID" value="NZ_CAWUDP010000004.1"/>
</dbReference>
<organism evidence="2">
    <name type="scientific">Scytonema sp. PCC 10023</name>
    <dbReference type="NCBI Taxonomy" id="1680591"/>
    <lineage>
        <taxon>Bacteria</taxon>
        <taxon>Bacillati</taxon>
        <taxon>Cyanobacteriota</taxon>
        <taxon>Cyanophyceae</taxon>
        <taxon>Nostocales</taxon>
        <taxon>Scytonemataceae</taxon>
        <taxon>Scytonema</taxon>
    </lineage>
</organism>
<name>A0A2P0ZGY1_9CYAN</name>
<dbReference type="EMBL" id="MG373783">
    <property type="protein sequence ID" value="AVH79706.1"/>
    <property type="molecule type" value="Genomic_DNA"/>
</dbReference>
<protein>
    <submittedName>
        <fullName evidence="2">Uncharacterized protein</fullName>
    </submittedName>
</protein>
<feature type="compositionally biased region" description="Polar residues" evidence="1">
    <location>
        <begin position="1"/>
        <end position="21"/>
    </location>
</feature>
<dbReference type="AlphaFoldDB" id="A0A2P0ZGY1"/>
<evidence type="ECO:0000256" key="1">
    <source>
        <dbReference type="SAM" id="MobiDB-lite"/>
    </source>
</evidence>
<reference evidence="2" key="1">
    <citation type="journal article" date="2018" name="Science">
        <title>Natural noncanonical protein splicing yields products with diverse ?-amino acid residues.</title>
        <authorList>
            <person name="Morinaka B.I."/>
            <person name="Lakis E."/>
            <person name="Verest M."/>
            <person name="Helf M.J."/>
            <person name="Scalvenzi T."/>
            <person name="Vagstad A.L."/>
            <person name="Sims J."/>
            <person name="Sunagawa S."/>
            <person name="Gugger M."/>
            <person name="Piel J."/>
        </authorList>
    </citation>
    <scope>NUCLEOTIDE SEQUENCE</scope>
    <source>
        <strain evidence="2">PCC 10023</strain>
    </source>
</reference>
<sequence>MNTVNETTGEFSVPENNSVDSENTEHQEWSKSVSEGQLGFPSPLLPRSAWQNQQAFLRVLIKAKQALDMAEITATLWG</sequence>
<accession>A0A2P0ZGY1</accession>